<dbReference type="Gene3D" id="3.40.50.300">
    <property type="entry name" value="P-loop containing nucleotide triphosphate hydrolases"/>
    <property type="match status" value="2"/>
</dbReference>
<dbReference type="GO" id="GO:0004534">
    <property type="term" value="F:5'-3' RNA exonuclease activity"/>
    <property type="evidence" value="ECO:0007669"/>
    <property type="project" value="TreeGrafter"/>
</dbReference>
<dbReference type="Pfam" id="PF02811">
    <property type="entry name" value="PHP"/>
    <property type="match status" value="1"/>
</dbReference>
<gene>
    <name evidence="2" type="ORF">SAMN04488500_102327</name>
</gene>
<proteinExistence type="predicted"/>
<dbReference type="InterPro" id="IPR004013">
    <property type="entry name" value="PHP_dom"/>
</dbReference>
<dbReference type="Proteomes" id="UP000192738">
    <property type="component" value="Unassembled WGS sequence"/>
</dbReference>
<dbReference type="OrthoDB" id="9775360at2"/>
<protein>
    <submittedName>
        <fullName evidence="2">PHP domain-containing protein</fullName>
    </submittedName>
</protein>
<dbReference type="Gene3D" id="3.20.20.140">
    <property type="entry name" value="Metal-dependent hydrolases"/>
    <property type="match status" value="1"/>
</dbReference>
<dbReference type="SUPFAM" id="SSF52540">
    <property type="entry name" value="P-loop containing nucleoside triphosphate hydrolases"/>
    <property type="match status" value="1"/>
</dbReference>
<dbReference type="InterPro" id="IPR054787">
    <property type="entry name" value="TrlF_ATPase"/>
</dbReference>
<dbReference type="PANTHER" id="PTHR42924:SF3">
    <property type="entry name" value="POLYMERASE_HISTIDINOL PHOSPHATASE N-TERMINAL DOMAIN-CONTAINING PROTEIN"/>
    <property type="match status" value="1"/>
</dbReference>
<dbReference type="AlphaFoldDB" id="A0A1W1YZ58"/>
<reference evidence="2 3" key="1">
    <citation type="submission" date="2017-04" db="EMBL/GenBank/DDBJ databases">
        <authorList>
            <person name="Afonso C.L."/>
            <person name="Miller P.J."/>
            <person name="Scott M.A."/>
            <person name="Spackman E."/>
            <person name="Goraichik I."/>
            <person name="Dimitrov K.M."/>
            <person name="Suarez D.L."/>
            <person name="Swayne D.E."/>
        </authorList>
    </citation>
    <scope>NUCLEOTIDE SEQUENCE [LARGE SCALE GENOMIC DNA]</scope>
    <source>
        <strain evidence="2 3">DSM 5090</strain>
    </source>
</reference>
<feature type="domain" description="Polymerase/histidinol phosphatase N-terminal" evidence="1">
    <location>
        <begin position="20"/>
        <end position="92"/>
    </location>
</feature>
<dbReference type="EMBL" id="FWXI01000002">
    <property type="protein sequence ID" value="SMC41495.1"/>
    <property type="molecule type" value="Genomic_DNA"/>
</dbReference>
<evidence type="ECO:0000313" key="2">
    <source>
        <dbReference type="EMBL" id="SMC41495.1"/>
    </source>
</evidence>
<name>A0A1W1YZ58_9FIRM</name>
<sequence length="893" mass="100635">MAITFEDLIRVDNGARFFTADLHIHSYGASECVGDVGMTVETIIEQALTHNISIIAITDHNTDKNLEAAMKCAQHYLGRILVIPGVEVSTAHGHLLVYFSPENWENVRTFLARIEIVGKLGSRDSHTTKSMTDVIRQAEMMDGVCIAAHIDRVKTGFEILDSGYPSWKKDIIMSPGLYGLEVDNSENLGWYSPEDEKSANGAERRKLADNRASVLTGRPLLAHVQGSDAHSIKQFSENCAKRNLTRIKMNELDFNAFRTSLVDAEARIRATASLPIAVPRVRGIYINGGFLDQENYHFSDNLNCFIGGRGAGKSTAIRSLVYGLGMKGEFAECDNCPDEIVVYCEDANGIIYRYERIRGSVPNVRAREDGQIQNVPVDVFPVEYYGQGDLAEVAKDPLANPILLQQFLDQHLHIKDLLERQKEILRLLRQNSAQLIPIENLFFQIPGKAQIIAEIDKKLQIAETGKLREIAAQQIELGAEKGLRNELMAIAEFYDRGMSVTNFLRNYHDIANGLKANYQGESTEPYFKDVEKSIDETNQYLNHKQSEINSYFKTVSMKISESLKKVDEVIVNRQQIINGQMAPLKEQGLSGSIQELQQLITRKNIVMTEIGKINGQKSTLETLHIQRTELHSELKQIRNEIIKKRKSQLKVINKGLGRTITDYTVFLCYEDSGIIDEFKEFFLKAMKGSYFQEEVAIKVCQKLLPEELAVFIKQKNARQIAELADISEQWATEICNRMCSLTDLFELELIWKPSCPIINLKTKGAIPKEIHVNQLSDGQKHTILLTIAMLADSKLPLIIDQPEDDLDNAFISASVVTTLRAIKERRQVIVVTHNANIAVLGDAELILPMNRMNDKGIVTDRGSIDRSETRNEVMRILEGGDIAFKRRKEIYGH</sequence>
<dbReference type="GO" id="GO:0035312">
    <property type="term" value="F:5'-3' DNA exonuclease activity"/>
    <property type="evidence" value="ECO:0007669"/>
    <property type="project" value="TreeGrafter"/>
</dbReference>
<keyword evidence="3" id="KW-1185">Reference proteome</keyword>
<dbReference type="SMART" id="SM00481">
    <property type="entry name" value="POLIIIAc"/>
    <property type="match status" value="1"/>
</dbReference>
<dbReference type="PANTHER" id="PTHR42924">
    <property type="entry name" value="EXONUCLEASE"/>
    <property type="match status" value="1"/>
</dbReference>
<dbReference type="InterPro" id="IPR027417">
    <property type="entry name" value="P-loop_NTPase"/>
</dbReference>
<evidence type="ECO:0000259" key="1">
    <source>
        <dbReference type="SMART" id="SM00481"/>
    </source>
</evidence>
<dbReference type="InterPro" id="IPR052018">
    <property type="entry name" value="PHP_domain"/>
</dbReference>
<dbReference type="STRING" id="112901.SAMN04488500_102327"/>
<dbReference type="InterPro" id="IPR003141">
    <property type="entry name" value="Pol/His_phosphatase_N"/>
</dbReference>
<accession>A0A1W1YZ58</accession>
<evidence type="ECO:0000313" key="3">
    <source>
        <dbReference type="Proteomes" id="UP000192738"/>
    </source>
</evidence>
<dbReference type="CDD" id="cd00267">
    <property type="entry name" value="ABC_ATPase"/>
    <property type="match status" value="1"/>
</dbReference>
<dbReference type="SUPFAM" id="SSF89550">
    <property type="entry name" value="PHP domain-like"/>
    <property type="match status" value="1"/>
</dbReference>
<dbReference type="RefSeq" id="WP_084574300.1">
    <property type="nucleotide sequence ID" value="NZ_CP155572.1"/>
</dbReference>
<organism evidence="2 3">
    <name type="scientific">Sporomusa malonica</name>
    <dbReference type="NCBI Taxonomy" id="112901"/>
    <lineage>
        <taxon>Bacteria</taxon>
        <taxon>Bacillati</taxon>
        <taxon>Bacillota</taxon>
        <taxon>Negativicutes</taxon>
        <taxon>Selenomonadales</taxon>
        <taxon>Sporomusaceae</taxon>
        <taxon>Sporomusa</taxon>
    </lineage>
</organism>
<dbReference type="InterPro" id="IPR016195">
    <property type="entry name" value="Pol/histidinol_Pase-like"/>
</dbReference>
<dbReference type="NCBIfam" id="NF045780">
    <property type="entry name" value="TrlF_fam_ATP"/>
    <property type="match status" value="1"/>
</dbReference>